<dbReference type="AlphaFoldDB" id="A0A0P1MZV1"/>
<dbReference type="InterPro" id="IPR019874">
    <property type="entry name" value="RF_methyltr_PrmC"/>
</dbReference>
<dbReference type="EMBL" id="CZVW01000010">
    <property type="protein sequence ID" value="CUT01781.1"/>
    <property type="molecule type" value="Genomic_DNA"/>
</dbReference>
<organism evidence="7 8">
    <name type="scientific">Candidatus Chryseopegocella kryptomonas</name>
    <dbReference type="NCBI Taxonomy" id="1633643"/>
    <lineage>
        <taxon>Bacteria</taxon>
        <taxon>Pseudomonadati</taxon>
        <taxon>Candidatus Kryptoniota</taxon>
        <taxon>Candidatus Chryseopegocella</taxon>
    </lineage>
</organism>
<dbReference type="InterPro" id="IPR004556">
    <property type="entry name" value="HemK-like"/>
</dbReference>
<keyword evidence="3 4" id="KW-0949">S-adenosyl-L-methionine</keyword>
<dbReference type="OrthoDB" id="9800643at2"/>
<dbReference type="Pfam" id="PF13847">
    <property type="entry name" value="Methyltransf_31"/>
    <property type="match status" value="1"/>
</dbReference>
<comment type="caution">
    <text evidence="4">Lacks conserved residue(s) required for the propagation of feature annotation.</text>
</comment>
<evidence type="ECO:0000256" key="2">
    <source>
        <dbReference type="ARBA" id="ARBA00022679"/>
    </source>
</evidence>
<dbReference type="PANTHER" id="PTHR18895">
    <property type="entry name" value="HEMK METHYLTRANSFERASE"/>
    <property type="match status" value="1"/>
</dbReference>
<name>A0A0P1MZV1_9BACT</name>
<gene>
    <name evidence="4" type="primary">prmC</name>
    <name evidence="7" type="ORF">JGI23_01111</name>
</gene>
<dbReference type="InterPro" id="IPR002052">
    <property type="entry name" value="DNA_methylase_N6_adenine_CS"/>
</dbReference>
<comment type="catalytic activity">
    <reaction evidence="4">
        <text>L-glutaminyl-[peptide chain release factor] + S-adenosyl-L-methionine = N(5)-methyl-L-glutaminyl-[peptide chain release factor] + S-adenosyl-L-homocysteine + H(+)</text>
        <dbReference type="Rhea" id="RHEA:42896"/>
        <dbReference type="Rhea" id="RHEA-COMP:10271"/>
        <dbReference type="Rhea" id="RHEA-COMP:10272"/>
        <dbReference type="ChEBI" id="CHEBI:15378"/>
        <dbReference type="ChEBI" id="CHEBI:30011"/>
        <dbReference type="ChEBI" id="CHEBI:57856"/>
        <dbReference type="ChEBI" id="CHEBI:59789"/>
        <dbReference type="ChEBI" id="CHEBI:61891"/>
        <dbReference type="EC" id="2.1.1.297"/>
    </reaction>
</comment>
<dbReference type="CDD" id="cd02440">
    <property type="entry name" value="AdoMet_MTases"/>
    <property type="match status" value="1"/>
</dbReference>
<proteinExistence type="inferred from homology"/>
<dbReference type="GO" id="GO:0102559">
    <property type="term" value="F:peptide chain release factor N(5)-glutamine methyltransferase activity"/>
    <property type="evidence" value="ECO:0007669"/>
    <property type="project" value="UniProtKB-EC"/>
</dbReference>
<keyword evidence="2 4" id="KW-0808">Transferase</keyword>
<dbReference type="NCBIfam" id="TIGR00536">
    <property type="entry name" value="hemK_fam"/>
    <property type="match status" value="1"/>
</dbReference>
<keyword evidence="1 4" id="KW-0489">Methyltransferase</keyword>
<dbReference type="PANTHER" id="PTHR18895:SF74">
    <property type="entry name" value="MTRF1L RELEASE FACTOR GLUTAMINE METHYLTRANSFERASE"/>
    <property type="match status" value="1"/>
</dbReference>
<feature type="domain" description="Release factor glutamine methyltransferase N-terminal" evidence="6">
    <location>
        <begin position="12"/>
        <end position="87"/>
    </location>
</feature>
<dbReference type="Pfam" id="PF17827">
    <property type="entry name" value="PrmC_N"/>
    <property type="match status" value="1"/>
</dbReference>
<protein>
    <recommendedName>
        <fullName evidence="4">Release factor glutamine methyltransferase</fullName>
        <shortName evidence="4">RF MTase</shortName>
        <ecNumber evidence="4">2.1.1.297</ecNumber>
    </recommendedName>
    <alternativeName>
        <fullName evidence="4">N5-glutamine methyltransferase PrmC</fullName>
    </alternativeName>
    <alternativeName>
        <fullName evidence="4">Protein-(glutamine-N5) MTase PrmC</fullName>
    </alternativeName>
    <alternativeName>
        <fullName evidence="4">Protein-glutamine N-methyltransferase PrmC</fullName>
    </alternativeName>
</protein>
<dbReference type="Gene3D" id="3.40.50.150">
    <property type="entry name" value="Vaccinia Virus protein VP39"/>
    <property type="match status" value="1"/>
</dbReference>
<dbReference type="InterPro" id="IPR050320">
    <property type="entry name" value="N5-glutamine_MTase"/>
</dbReference>
<accession>A0A0P1MZV1</accession>
<evidence type="ECO:0000259" key="6">
    <source>
        <dbReference type="Pfam" id="PF17827"/>
    </source>
</evidence>
<dbReference type="SUPFAM" id="SSF53335">
    <property type="entry name" value="S-adenosyl-L-methionine-dependent methyltransferases"/>
    <property type="match status" value="1"/>
</dbReference>
<evidence type="ECO:0000313" key="8">
    <source>
        <dbReference type="Proteomes" id="UP000199197"/>
    </source>
</evidence>
<comment type="function">
    <text evidence="4">Methylates the class 1 translation termination release factors RF1/PrfA and RF2/PrfB on the glutamine residue of the universally conserved GGQ motif.</text>
</comment>
<feature type="domain" description="Methyltransferase" evidence="5">
    <location>
        <begin position="128"/>
        <end position="217"/>
    </location>
</feature>
<evidence type="ECO:0000256" key="1">
    <source>
        <dbReference type="ARBA" id="ARBA00022603"/>
    </source>
</evidence>
<dbReference type="GO" id="GO:0003676">
    <property type="term" value="F:nucleic acid binding"/>
    <property type="evidence" value="ECO:0007669"/>
    <property type="project" value="InterPro"/>
</dbReference>
<evidence type="ECO:0000256" key="4">
    <source>
        <dbReference type="HAMAP-Rule" id="MF_02126"/>
    </source>
</evidence>
<keyword evidence="8" id="KW-1185">Reference proteome</keyword>
<comment type="similarity">
    <text evidence="4">Belongs to the protein N5-glutamine methyltransferase family. PrmC subfamily.</text>
</comment>
<feature type="binding site" evidence="4">
    <location>
        <begin position="207"/>
        <end position="210"/>
    </location>
    <ligand>
        <name>substrate</name>
    </ligand>
</feature>
<dbReference type="RefSeq" id="WP_159421116.1">
    <property type="nucleotide sequence ID" value="NZ_CZVW01000010.1"/>
</dbReference>
<dbReference type="HAMAP" id="MF_02126">
    <property type="entry name" value="RF_methyltr_PrmC"/>
    <property type="match status" value="1"/>
</dbReference>
<dbReference type="GO" id="GO:0032259">
    <property type="term" value="P:methylation"/>
    <property type="evidence" value="ECO:0007669"/>
    <property type="project" value="UniProtKB-KW"/>
</dbReference>
<evidence type="ECO:0000313" key="7">
    <source>
        <dbReference type="EMBL" id="CUT01781.1"/>
    </source>
</evidence>
<dbReference type="Gene3D" id="1.10.8.10">
    <property type="entry name" value="DNA helicase RuvA subunit, C-terminal domain"/>
    <property type="match status" value="1"/>
</dbReference>
<dbReference type="PROSITE" id="PS00092">
    <property type="entry name" value="N6_MTASE"/>
    <property type="match status" value="1"/>
</dbReference>
<dbReference type="NCBIfam" id="TIGR03534">
    <property type="entry name" value="RF_mod_PrmC"/>
    <property type="match status" value="1"/>
</dbReference>
<dbReference type="InterPro" id="IPR029063">
    <property type="entry name" value="SAM-dependent_MTases_sf"/>
</dbReference>
<feature type="binding site" evidence="4">
    <location>
        <begin position="136"/>
        <end position="140"/>
    </location>
    <ligand>
        <name>S-adenosyl-L-methionine</name>
        <dbReference type="ChEBI" id="CHEBI:59789"/>
    </ligand>
</feature>
<evidence type="ECO:0000259" key="5">
    <source>
        <dbReference type="Pfam" id="PF13847"/>
    </source>
</evidence>
<evidence type="ECO:0000256" key="3">
    <source>
        <dbReference type="ARBA" id="ARBA00022691"/>
    </source>
</evidence>
<dbReference type="Proteomes" id="UP000199197">
    <property type="component" value="Unassembled WGS sequence"/>
</dbReference>
<sequence>MTETKIWRIIDIINWGTEFFKSKGITHNSNGNEARTTIELILCHVLKCRRIDLYIDFERPLSKNELEEIKTLIKRRLKREPLQYILGKTEFMGLEFKLTPDVLIPRPETEILVEKTIETIKKEFAQKNLVKVLDIGTGSGNIAISLAKFLGEKVYIVGIDISEKAIEVANENAKLNKVENVKFLAFDLFSDEFNEKFKNQFDIIVSNPPYISIEEVQTLQDEIKNYEPWIAITDGADGLNFFRRISNIAKNLIFERGFVLVEMAYNQSEKVREIFTKAGFKEIEFFKDYLGIERVAKIKVEKL</sequence>
<feature type="binding site" evidence="4">
    <location>
        <position position="160"/>
    </location>
    <ligand>
        <name>S-adenosyl-L-methionine</name>
        <dbReference type="ChEBI" id="CHEBI:59789"/>
    </ligand>
</feature>
<dbReference type="EC" id="2.1.1.297" evidence="4"/>
<dbReference type="InterPro" id="IPR025714">
    <property type="entry name" value="Methyltranfer_dom"/>
</dbReference>
<dbReference type="InterPro" id="IPR040758">
    <property type="entry name" value="PrmC_N"/>
</dbReference>
<feature type="binding site" evidence="4">
    <location>
        <position position="207"/>
    </location>
    <ligand>
        <name>S-adenosyl-L-methionine</name>
        <dbReference type="ChEBI" id="CHEBI:59789"/>
    </ligand>
</feature>
<reference evidence="8" key="1">
    <citation type="submission" date="2015-11" db="EMBL/GenBank/DDBJ databases">
        <authorList>
            <person name="Varghese N."/>
        </authorList>
    </citation>
    <scope>NUCLEOTIDE SEQUENCE [LARGE SCALE GENOMIC DNA]</scope>
    <source>
        <strain evidence="8">JGI-23</strain>
    </source>
</reference>